<keyword evidence="4" id="KW-1185">Reference proteome</keyword>
<feature type="region of interest" description="Disordered" evidence="1">
    <location>
        <begin position="208"/>
        <end position="295"/>
    </location>
</feature>
<protein>
    <submittedName>
        <fullName evidence="3">5'-methylthioadenosine/S-adenosylhomocysteine nucleosidase</fullName>
    </submittedName>
</protein>
<dbReference type="GO" id="GO:0008930">
    <property type="term" value="F:methylthioadenosine nucleosidase activity"/>
    <property type="evidence" value="ECO:0007669"/>
    <property type="project" value="TreeGrafter"/>
</dbReference>
<accession>A0A6G4VNC1</accession>
<dbReference type="GO" id="GO:0005829">
    <property type="term" value="C:cytosol"/>
    <property type="evidence" value="ECO:0007669"/>
    <property type="project" value="TreeGrafter"/>
</dbReference>
<feature type="compositionally biased region" description="Low complexity" evidence="1">
    <location>
        <begin position="221"/>
        <end position="233"/>
    </location>
</feature>
<dbReference type="Proteomes" id="UP000472335">
    <property type="component" value="Unassembled WGS sequence"/>
</dbReference>
<dbReference type="GO" id="GO:0009116">
    <property type="term" value="P:nucleoside metabolic process"/>
    <property type="evidence" value="ECO:0007669"/>
    <property type="project" value="InterPro"/>
</dbReference>
<dbReference type="PANTHER" id="PTHR46832">
    <property type="entry name" value="5'-METHYLTHIOADENOSINE/S-ADENOSYLHOMOCYSTEINE NUCLEOSIDASE"/>
    <property type="match status" value="1"/>
</dbReference>
<comment type="caution">
    <text evidence="3">The sequence shown here is derived from an EMBL/GenBank/DDBJ whole genome shotgun (WGS) entry which is preliminary data.</text>
</comment>
<feature type="domain" description="Nucleoside phosphorylase" evidence="2">
    <location>
        <begin position="3"/>
        <end position="235"/>
    </location>
</feature>
<dbReference type="GO" id="GO:0019284">
    <property type="term" value="P:L-methionine salvage from S-adenosylmethionine"/>
    <property type="evidence" value="ECO:0007669"/>
    <property type="project" value="TreeGrafter"/>
</dbReference>
<name>A0A6G4VNC1_9ACTN</name>
<evidence type="ECO:0000313" key="4">
    <source>
        <dbReference type="Proteomes" id="UP000472335"/>
    </source>
</evidence>
<dbReference type="SUPFAM" id="SSF53167">
    <property type="entry name" value="Purine and uridine phosphorylases"/>
    <property type="match status" value="1"/>
</dbReference>
<proteinExistence type="predicted"/>
<sequence length="295" mass="31298">MPTVAILTALSLEYDAVLDHLMDVEKLTHERTGTRARRGKLPGTPWHVALVDMGEGTLTAATITERVMTWLAPEAVLFVGVAGGLKDDVGIGDVVVATKVYAIHGGEQTPDGFLDRPEAWRASYRLEQAAKDALRGKAQFNGKVHFKPIAAGDVVLADSDSELAQRIRASYNDAVAIEMESSGVAHAVHLAGEAGALIIRGISDKANADKSNEDARGSQPRAAANAARAAVAVLRELQPKSTAPQPRDSDPRGRPFRSSTDAPTYSGDHLDFRGGTFHGPFTAKSVGRPPHGDGQ</sequence>
<dbReference type="PANTHER" id="PTHR46832:SF1">
    <property type="entry name" value="5'-METHYLTHIOADENOSINE_S-ADENOSYLHOMOCYSTEINE NUCLEOSIDASE"/>
    <property type="match status" value="1"/>
</dbReference>
<dbReference type="InterPro" id="IPR035994">
    <property type="entry name" value="Nucleoside_phosphorylase_sf"/>
</dbReference>
<organism evidence="3 4">
    <name type="scientific">Streptomyces scabichelini</name>
    <dbReference type="NCBI Taxonomy" id="2711217"/>
    <lineage>
        <taxon>Bacteria</taxon>
        <taxon>Bacillati</taxon>
        <taxon>Actinomycetota</taxon>
        <taxon>Actinomycetes</taxon>
        <taxon>Kitasatosporales</taxon>
        <taxon>Streptomycetaceae</taxon>
        <taxon>Streptomyces</taxon>
    </lineage>
</organism>
<evidence type="ECO:0000259" key="2">
    <source>
        <dbReference type="Pfam" id="PF01048"/>
    </source>
</evidence>
<dbReference type="GO" id="GO:0008782">
    <property type="term" value="F:adenosylhomocysteine nucleosidase activity"/>
    <property type="evidence" value="ECO:0007669"/>
    <property type="project" value="TreeGrafter"/>
</dbReference>
<evidence type="ECO:0000313" key="3">
    <source>
        <dbReference type="EMBL" id="NGO15596.1"/>
    </source>
</evidence>
<dbReference type="Pfam" id="PF01048">
    <property type="entry name" value="PNP_UDP_1"/>
    <property type="match status" value="1"/>
</dbReference>
<gene>
    <name evidence="3" type="ORF">G5C60_50505</name>
</gene>
<evidence type="ECO:0000256" key="1">
    <source>
        <dbReference type="SAM" id="MobiDB-lite"/>
    </source>
</evidence>
<dbReference type="EMBL" id="JAAKZY010000444">
    <property type="protein sequence ID" value="NGO15596.1"/>
    <property type="molecule type" value="Genomic_DNA"/>
</dbReference>
<dbReference type="InterPro" id="IPR000845">
    <property type="entry name" value="Nucleoside_phosphorylase_d"/>
</dbReference>
<dbReference type="AlphaFoldDB" id="A0A6G4VNC1"/>
<dbReference type="CDD" id="cd09008">
    <property type="entry name" value="MTAN"/>
    <property type="match status" value="1"/>
</dbReference>
<reference evidence="3 4" key="1">
    <citation type="submission" date="2020-02" db="EMBL/GenBank/DDBJ databases">
        <title>Whole-genome analyses of novel actinobacteria.</title>
        <authorList>
            <person name="Sahin N."/>
            <person name="Gencbay T."/>
        </authorList>
    </citation>
    <scope>NUCLEOTIDE SEQUENCE [LARGE SCALE GENOMIC DNA]</scope>
    <source>
        <strain evidence="3 4">HC44</strain>
    </source>
</reference>
<dbReference type="Gene3D" id="3.40.50.1580">
    <property type="entry name" value="Nucleoside phosphorylase domain"/>
    <property type="match status" value="1"/>
</dbReference>